<dbReference type="InterPro" id="IPR001650">
    <property type="entry name" value="Helicase_C-like"/>
</dbReference>
<feature type="domain" description="Helicase C-terminal" evidence="4">
    <location>
        <begin position="620"/>
        <end position="715"/>
    </location>
</feature>
<organism evidence="5">
    <name type="scientific">viral metagenome</name>
    <dbReference type="NCBI Taxonomy" id="1070528"/>
    <lineage>
        <taxon>unclassified sequences</taxon>
        <taxon>metagenomes</taxon>
        <taxon>organismal metagenomes</taxon>
    </lineage>
</organism>
<keyword evidence="1" id="KW-0547">Nucleotide-binding</keyword>
<reference evidence="5" key="1">
    <citation type="journal article" date="2020" name="Nature">
        <title>Giant virus diversity and host interactions through global metagenomics.</title>
        <authorList>
            <person name="Schulz F."/>
            <person name="Roux S."/>
            <person name="Paez-Espino D."/>
            <person name="Jungbluth S."/>
            <person name="Walsh D.A."/>
            <person name="Denef V.J."/>
            <person name="McMahon K.D."/>
            <person name="Konstantinidis K.T."/>
            <person name="Eloe-Fadrosh E.A."/>
            <person name="Kyrpides N.C."/>
            <person name="Woyke T."/>
        </authorList>
    </citation>
    <scope>NUCLEOTIDE SEQUENCE</scope>
    <source>
        <strain evidence="5">GVMAG-M-3300027833-19</strain>
    </source>
</reference>
<dbReference type="GO" id="GO:0016787">
    <property type="term" value="F:hydrolase activity"/>
    <property type="evidence" value="ECO:0007669"/>
    <property type="project" value="UniProtKB-KW"/>
</dbReference>
<dbReference type="GO" id="GO:0005524">
    <property type="term" value="F:ATP binding"/>
    <property type="evidence" value="ECO:0007669"/>
    <property type="project" value="UniProtKB-KW"/>
</dbReference>
<name>A0A6C0LI97_9ZZZZ</name>
<evidence type="ECO:0000259" key="4">
    <source>
        <dbReference type="Pfam" id="PF00271"/>
    </source>
</evidence>
<evidence type="ECO:0000313" key="5">
    <source>
        <dbReference type="EMBL" id="QHU30686.1"/>
    </source>
</evidence>
<dbReference type="GO" id="GO:0005634">
    <property type="term" value="C:nucleus"/>
    <property type="evidence" value="ECO:0007669"/>
    <property type="project" value="TreeGrafter"/>
</dbReference>
<dbReference type="Gene3D" id="3.40.50.300">
    <property type="entry name" value="P-loop containing nucleotide triphosphate hydrolases"/>
    <property type="match status" value="2"/>
</dbReference>
<evidence type="ECO:0000256" key="2">
    <source>
        <dbReference type="ARBA" id="ARBA00022801"/>
    </source>
</evidence>
<dbReference type="GO" id="GO:0008094">
    <property type="term" value="F:ATP-dependent activity, acting on DNA"/>
    <property type="evidence" value="ECO:0007669"/>
    <property type="project" value="TreeGrafter"/>
</dbReference>
<evidence type="ECO:0000256" key="3">
    <source>
        <dbReference type="ARBA" id="ARBA00022840"/>
    </source>
</evidence>
<dbReference type="InterPro" id="IPR027417">
    <property type="entry name" value="P-loop_NTPase"/>
</dbReference>
<accession>A0A6C0LI97</accession>
<dbReference type="PANTHER" id="PTHR45626">
    <property type="entry name" value="TRANSCRIPTION TERMINATION FACTOR 2-RELATED"/>
    <property type="match status" value="1"/>
</dbReference>
<proteinExistence type="predicted"/>
<evidence type="ECO:0000256" key="1">
    <source>
        <dbReference type="ARBA" id="ARBA00022741"/>
    </source>
</evidence>
<sequence length="739" mass="86432">MEYTLERTNQLNLIENYYNTPKEESIDDTDFGYNLYPEQKQVLYLMKELESKKDIIVSGSDKYHKVCYNKLCLAAPFSFGKTVVSLALIKLKTTPIDRNWYSFFNNESYKETKNEILELHVKRPFYVDTTLVIVSPSTFHQWLKHIEKVNINCLVINNIDDLDKLLVNVINNTLYRYDLVLLVYRKLRPGYYLPYGKSVLNWSESTNITVLSILSTDKVWKRVIIDDFDSININNDMLIPARIIWLISTTATTRFHRNSYNMSRHTYHTSKCYDISALNHRIMDVIKDPILSNLAIRSNLNVNIPKIIFHSYIFKYGRTVNQILNNLSYPPDVSERINSGDISGAAASLEMSRNCSSLGEFLYLLIHKNKQSYEHFIKLCDQLERVISIIDDNFHTLVRDDIRTEEEMVMNEHKSPLDFIKDIKDQKEWTQYINKLNRHEEFITSTEFADIKKYLNECKDNAGNFKNILERIKRNMEDGTCGKCFCEPEDDKFILQCCNVLLCKYCMLRNDTNIFIDRCPNCSVKLDKHSFIRMPKDISLEEFINTDYEDAFNKLRNYCPKCEGEEVDDEIGLLPKQKALLSIIRGNKNIQYMNYKKNIGLDMSNVIESDDVLEKPEDIPNKFVVFTKYSDITSNISHMLNKYNIKNTVLRGTNSKNIKRELNKFQYTDTNVMLIPSQDICAGLDLEFATHLIFYHTVRVAEVTAQIVGRAQRIGRKHSLNLIALQNENEYSPFYFLEV</sequence>
<keyword evidence="2" id="KW-0378">Hydrolase</keyword>
<dbReference type="Pfam" id="PF00271">
    <property type="entry name" value="Helicase_C"/>
    <property type="match status" value="1"/>
</dbReference>
<keyword evidence="3" id="KW-0067">ATP-binding</keyword>
<dbReference type="EMBL" id="MN740512">
    <property type="protein sequence ID" value="QHU30686.1"/>
    <property type="molecule type" value="Genomic_DNA"/>
</dbReference>
<dbReference type="GO" id="GO:0006281">
    <property type="term" value="P:DNA repair"/>
    <property type="evidence" value="ECO:0007669"/>
    <property type="project" value="TreeGrafter"/>
</dbReference>
<dbReference type="InterPro" id="IPR050628">
    <property type="entry name" value="SNF2_RAD54_helicase_TF"/>
</dbReference>
<dbReference type="AlphaFoldDB" id="A0A6C0LI97"/>
<dbReference type="SUPFAM" id="SSF52540">
    <property type="entry name" value="P-loop containing nucleoside triphosphate hydrolases"/>
    <property type="match status" value="2"/>
</dbReference>
<protein>
    <recommendedName>
        <fullName evidence="4">Helicase C-terminal domain-containing protein</fullName>
    </recommendedName>
</protein>